<dbReference type="EMBL" id="BLLK01000040">
    <property type="protein sequence ID" value="GFH50751.1"/>
    <property type="molecule type" value="Genomic_DNA"/>
</dbReference>
<organism evidence="1 2">
    <name type="scientific">Chaetoceros tenuissimus</name>
    <dbReference type="NCBI Taxonomy" id="426638"/>
    <lineage>
        <taxon>Eukaryota</taxon>
        <taxon>Sar</taxon>
        <taxon>Stramenopiles</taxon>
        <taxon>Ochrophyta</taxon>
        <taxon>Bacillariophyta</taxon>
        <taxon>Coscinodiscophyceae</taxon>
        <taxon>Chaetocerotophycidae</taxon>
        <taxon>Chaetocerotales</taxon>
        <taxon>Chaetocerotaceae</taxon>
        <taxon>Chaetoceros</taxon>
    </lineage>
</organism>
<dbReference type="AlphaFoldDB" id="A0AAD3CT62"/>
<sequence length="366" mass="42013">MQEATPAPILDPSQEATLDSHLATLDNDTSTYLQICKSCLYFNQLNFPIKDKHTTSSIIKIITSLQKYNTDRRCRILLLHTLSQFSQKLVDTNQDVRIQDEIMDVSLYLLQIGLEDDDGVSSEAMVALTSLLSTDLKQKILQGLQSRFYKLLNRAHYMSHKYQMKYIAILHEIILYSIQSDQGNIGRWYEESSQFIEECVNYVLVPNVHHSTVAIYSLQFIERLEVDAIWSHKLYLLSIHTLQNALESLDGPIQEQTVVVRALFQALTLENLHVEDTLKIQILERILNFVSELPSTTLDLDQKERVPLRLGFISDIAMIFCNNMSLDAISIFLLSNTVKNIISKNDIWVMNLSTHFVPLHILSEIL</sequence>
<comment type="caution">
    <text evidence="1">The sequence shown here is derived from an EMBL/GenBank/DDBJ whole genome shotgun (WGS) entry which is preliminary data.</text>
</comment>
<reference evidence="1 2" key="1">
    <citation type="journal article" date="2021" name="Sci. Rep.">
        <title>The genome of the diatom Chaetoceros tenuissimus carries an ancient integrated fragment of an extant virus.</title>
        <authorList>
            <person name="Hongo Y."/>
            <person name="Kimura K."/>
            <person name="Takaki Y."/>
            <person name="Yoshida Y."/>
            <person name="Baba S."/>
            <person name="Kobayashi G."/>
            <person name="Nagasaki K."/>
            <person name="Hano T."/>
            <person name="Tomaru Y."/>
        </authorList>
    </citation>
    <scope>NUCLEOTIDE SEQUENCE [LARGE SCALE GENOMIC DNA]</scope>
    <source>
        <strain evidence="1 2">NIES-3715</strain>
    </source>
</reference>
<keyword evidence="2" id="KW-1185">Reference proteome</keyword>
<name>A0AAD3CT62_9STRA</name>
<accession>A0AAD3CT62</accession>
<protein>
    <submittedName>
        <fullName evidence="1">Uncharacterized protein</fullName>
    </submittedName>
</protein>
<evidence type="ECO:0000313" key="1">
    <source>
        <dbReference type="EMBL" id="GFH50751.1"/>
    </source>
</evidence>
<gene>
    <name evidence="1" type="ORF">CTEN210_07227</name>
</gene>
<dbReference type="Proteomes" id="UP001054902">
    <property type="component" value="Unassembled WGS sequence"/>
</dbReference>
<evidence type="ECO:0000313" key="2">
    <source>
        <dbReference type="Proteomes" id="UP001054902"/>
    </source>
</evidence>
<proteinExistence type="predicted"/>